<organism evidence="1 3">
    <name type="scientific">Sphingobium yanoikuyae</name>
    <name type="common">Sphingomonas yanoikuyae</name>
    <dbReference type="NCBI Taxonomy" id="13690"/>
    <lineage>
        <taxon>Bacteria</taxon>
        <taxon>Pseudomonadati</taxon>
        <taxon>Pseudomonadota</taxon>
        <taxon>Alphaproteobacteria</taxon>
        <taxon>Sphingomonadales</taxon>
        <taxon>Sphingomonadaceae</taxon>
        <taxon>Sphingobium</taxon>
    </lineage>
</organism>
<sequence length="302" mass="34158">MTMQSKTQNPPWRHHFIPQFLLEEWKTGGELLRYYRDWRGDVQCEPKSPKGVCFGRDLYKTEGFPPEHAQQMETIFMQWIDNAAANVHARLLRGEVDALSDQECTEWARFVMSLIFRTPLDIRGLREAVAIQAERARPLMEADGEGEELPPVAVQDLQMKILRYAIDDPERGSTLINMHWRVVKTSNPRELWISDWPLDVPSNAAWLGGPSSYIGLPIAPNVWFVAAGTKSFADRLVARPQRELILTQNRATVGHAQNFVGAKTPKAAKFIKANFGGLPRFSVTQSMAEKYRTAGQAGQEPA</sequence>
<evidence type="ECO:0000313" key="2">
    <source>
        <dbReference type="EMBL" id="QJR05941.1"/>
    </source>
</evidence>
<dbReference type="Pfam" id="PF14022">
    <property type="entry name" value="DUF4238"/>
    <property type="match status" value="1"/>
</dbReference>
<geneLocation type="plasmid" evidence="1">
    <name>pSES220</name>
</geneLocation>
<accession>A0A0J9CWB7</accession>
<reference evidence="1 3" key="1">
    <citation type="submission" date="2017-04" db="EMBL/GenBank/DDBJ databases">
        <title>Characterization, genome and methylation analysis of a phthalic acid esters degrading strain Sphingobium yanoikuyae SHJ.</title>
        <authorList>
            <person name="Feng L."/>
        </authorList>
    </citation>
    <scope>NUCLEOTIDE SEQUENCE [LARGE SCALE GENOMIC DNA]</scope>
    <source>
        <strain evidence="1 3">SHJ</strain>
        <plasmid evidence="3">Plasmid pses220</plasmid>
        <plasmid evidence="1">pSES220</plasmid>
    </source>
</reference>
<dbReference type="Proteomes" id="UP000037029">
    <property type="component" value="Plasmid pses220"/>
</dbReference>
<dbReference type="InterPro" id="IPR025332">
    <property type="entry name" value="DUF4238"/>
</dbReference>
<reference evidence="2 4" key="2">
    <citation type="submission" date="2020-04" db="EMBL/GenBank/DDBJ databases">
        <title>The Whole Genome Analysis of High salt-tolerant Sphingobium yanoikuyae YC-XJ2 with Aryl organophosphorus flame retardants (aryl-OPFRs)-degrading capacity and characteristics of Related phosphotriesterase.</title>
        <authorList>
            <person name="Li X."/>
        </authorList>
    </citation>
    <scope>NUCLEOTIDE SEQUENCE [LARGE SCALE GENOMIC DNA]</scope>
    <source>
        <strain evidence="2 4">YC-XJ2</strain>
        <plasmid evidence="4">p-b-sy</plasmid>
        <plasmid evidence="2">p-B-Sy</plasmid>
    </source>
</reference>
<proteinExistence type="predicted"/>
<geneLocation type="plasmid" evidence="3">
    <name>pses220</name>
</geneLocation>
<keyword evidence="1" id="KW-0614">Plasmid</keyword>
<geneLocation type="plasmid" evidence="2">
    <name>p-B-Sy</name>
</geneLocation>
<dbReference type="EMBL" id="CP020926">
    <property type="protein sequence ID" value="ATP21840.1"/>
    <property type="molecule type" value="Genomic_DNA"/>
</dbReference>
<evidence type="ECO:0000313" key="1">
    <source>
        <dbReference type="EMBL" id="ATP21840.1"/>
    </source>
</evidence>
<gene>
    <name evidence="1" type="ORF">BV87_25625</name>
    <name evidence="2" type="ORF">HH800_27135</name>
</gene>
<dbReference type="RefSeq" id="WP_048938903.1">
    <property type="nucleotide sequence ID" value="NZ_CP020926.1"/>
</dbReference>
<dbReference type="Proteomes" id="UP000502611">
    <property type="component" value="Plasmid p-B-Sy"/>
</dbReference>
<geneLocation type="plasmid" evidence="4">
    <name>p-b-sy</name>
</geneLocation>
<evidence type="ECO:0000313" key="3">
    <source>
        <dbReference type="Proteomes" id="UP000037029"/>
    </source>
</evidence>
<dbReference type="EMBL" id="CP053023">
    <property type="protein sequence ID" value="QJR05941.1"/>
    <property type="molecule type" value="Genomic_DNA"/>
</dbReference>
<dbReference type="AlphaFoldDB" id="A0A0J9CWB7"/>
<name>A0A0J9CWB7_SPHYA</name>
<evidence type="ECO:0000313" key="4">
    <source>
        <dbReference type="Proteomes" id="UP000502611"/>
    </source>
</evidence>
<protein>
    <submittedName>
        <fullName evidence="1">DUF4238 domain-containing protein</fullName>
    </submittedName>
</protein>